<dbReference type="Proteomes" id="UP001205560">
    <property type="component" value="Unassembled WGS sequence"/>
</dbReference>
<feature type="signal peptide" evidence="1">
    <location>
        <begin position="1"/>
        <end position="21"/>
    </location>
</feature>
<dbReference type="RefSeq" id="WP_258844137.1">
    <property type="nucleotide sequence ID" value="NZ_JANUGX010000003.1"/>
</dbReference>
<evidence type="ECO:0000259" key="2">
    <source>
        <dbReference type="Pfam" id="PF14534"/>
    </source>
</evidence>
<protein>
    <submittedName>
        <fullName evidence="3">Nuclear transport factor 2 family protein</fullName>
    </submittedName>
</protein>
<sequence>MRLLSIGVLCISMLMLAVASAARPTNAELKKQVTEHERAFAATMKARDHAAFASFLADEAVFFSGPGNSALRGREAVASAWRKYYDGPQAPFSWEPEEVEVVDSGTLAYSGGPVYDASGKKVGRFNSIWRLEAPGRWRVVFDRGDAPCNCKPKVDTP</sequence>
<comment type="caution">
    <text evidence="3">The sequence shown here is derived from an EMBL/GenBank/DDBJ whole genome shotgun (WGS) entry which is preliminary data.</text>
</comment>
<dbReference type="Gene3D" id="3.10.450.50">
    <property type="match status" value="1"/>
</dbReference>
<organism evidence="3 4">
    <name type="scientific">Massilia norwichensis</name>
    <dbReference type="NCBI Taxonomy" id="1442366"/>
    <lineage>
        <taxon>Bacteria</taxon>
        <taxon>Pseudomonadati</taxon>
        <taxon>Pseudomonadota</taxon>
        <taxon>Betaproteobacteria</taxon>
        <taxon>Burkholderiales</taxon>
        <taxon>Oxalobacteraceae</taxon>
        <taxon>Telluria group</taxon>
        <taxon>Massilia</taxon>
    </lineage>
</organism>
<dbReference type="InterPro" id="IPR027843">
    <property type="entry name" value="DUF4440"/>
</dbReference>
<dbReference type="InterPro" id="IPR032710">
    <property type="entry name" value="NTF2-like_dom_sf"/>
</dbReference>
<dbReference type="SUPFAM" id="SSF54427">
    <property type="entry name" value="NTF2-like"/>
    <property type="match status" value="1"/>
</dbReference>
<dbReference type="EMBL" id="JANUGX010000003">
    <property type="protein sequence ID" value="MCS0588373.1"/>
    <property type="molecule type" value="Genomic_DNA"/>
</dbReference>
<accession>A0ABT2A2E8</accession>
<gene>
    <name evidence="3" type="ORF">NX782_04060</name>
</gene>
<feature type="chain" id="PRO_5045208776" evidence="1">
    <location>
        <begin position="22"/>
        <end position="157"/>
    </location>
</feature>
<proteinExistence type="predicted"/>
<evidence type="ECO:0000313" key="3">
    <source>
        <dbReference type="EMBL" id="MCS0588373.1"/>
    </source>
</evidence>
<evidence type="ECO:0000256" key="1">
    <source>
        <dbReference type="SAM" id="SignalP"/>
    </source>
</evidence>
<reference evidence="3 4" key="1">
    <citation type="submission" date="2022-08" db="EMBL/GenBank/DDBJ databases">
        <title>Reclassification of Massilia species as members of the genera Telluria, Duganella, Pseudoduganella, Mokoshia gen. nov. and Zemynaea gen. nov. using orthogonal and non-orthogonal genome-based approaches.</title>
        <authorList>
            <person name="Bowman J.P."/>
        </authorList>
    </citation>
    <scope>NUCLEOTIDE SEQUENCE [LARGE SCALE GENOMIC DNA]</scope>
    <source>
        <strain evidence="3 4">LMG 28164</strain>
    </source>
</reference>
<evidence type="ECO:0000313" key="4">
    <source>
        <dbReference type="Proteomes" id="UP001205560"/>
    </source>
</evidence>
<feature type="domain" description="DUF4440" evidence="2">
    <location>
        <begin position="34"/>
        <end position="139"/>
    </location>
</feature>
<keyword evidence="4" id="KW-1185">Reference proteome</keyword>
<dbReference type="Pfam" id="PF14534">
    <property type="entry name" value="DUF4440"/>
    <property type="match status" value="1"/>
</dbReference>
<name>A0ABT2A2E8_9BURK</name>
<keyword evidence="1" id="KW-0732">Signal</keyword>